<sequence length="216" mass="26308">MGGITMVKDYKYYKNLPELDEAKIESLIRPSNEVDDFIKKGEEKLNDPEFDKKTMLLYTIDEIKDFVGEEFWSATEQPQHLAMTEEERCLERMKAYYDKIFKAYYNQLDGMGENHDFSGSRKAFLRTSKKFQIQFKNMLFEMKVSEEDFWKRFDRNSERYWLSLYYPLLHTQRELPSEEPIEMLRTHYMFWINHMIKEFMDDMYIYSLNLQAGYFS</sequence>
<gene>
    <name evidence="1" type="ORF">RBI_I01864</name>
</gene>
<reference evidence="1 2" key="1">
    <citation type="journal article" date="2014" name="Int. J. Syst. Evol. Microbiol.">
        <title>Complete genome of a new Firmicutes species belonging to the dominant human colonic microbiota ('Ruminococcus bicirculans') reveals two chromosomes and a selective capacity to utilize plant glucans.</title>
        <authorList>
            <consortium name="NISC Comparative Sequencing Program"/>
            <person name="Wegmann U."/>
            <person name="Louis P."/>
            <person name="Goesmann A."/>
            <person name="Henrissat B."/>
            <person name="Duncan S.H."/>
            <person name="Flint H.J."/>
        </authorList>
    </citation>
    <scope>NUCLEOTIDE SEQUENCE [LARGE SCALE GENOMIC DNA]</scope>
    <source>
        <strain evidence="1 2">80/3</strain>
    </source>
</reference>
<proteinExistence type="predicted"/>
<evidence type="ECO:0000313" key="1">
    <source>
        <dbReference type="EMBL" id="CCO05562.1"/>
    </source>
</evidence>
<organism evidence="1 2">
    <name type="scientific">Ruminococcus bicirculans</name>
    <name type="common">ex Wegman et al. 2014</name>
    <dbReference type="NCBI Taxonomy" id="1160721"/>
    <lineage>
        <taxon>Bacteria</taxon>
        <taxon>Bacillati</taxon>
        <taxon>Bacillota</taxon>
        <taxon>Clostridia</taxon>
        <taxon>Eubacteriales</taxon>
        <taxon>Oscillospiraceae</taxon>
        <taxon>Ruminococcus</taxon>
    </lineage>
</organism>
<accession>A0ABM9QHZ1</accession>
<protein>
    <submittedName>
        <fullName evidence="1">Uncharacterized protein</fullName>
    </submittedName>
</protein>
<dbReference type="Proteomes" id="UP000027600">
    <property type="component" value="Chromosome I"/>
</dbReference>
<dbReference type="EMBL" id="HF545616">
    <property type="protein sequence ID" value="CCO05562.1"/>
    <property type="molecule type" value="Genomic_DNA"/>
</dbReference>
<name>A0ABM9QHZ1_9FIRM</name>
<evidence type="ECO:0000313" key="2">
    <source>
        <dbReference type="Proteomes" id="UP000027600"/>
    </source>
</evidence>
<keyword evidence="2" id="KW-1185">Reference proteome</keyword>